<feature type="domain" description="Fe2OG dioxygenase" evidence="7">
    <location>
        <begin position="206"/>
        <end position="306"/>
    </location>
</feature>
<dbReference type="InterPro" id="IPR044861">
    <property type="entry name" value="IPNS-like_FE2OG_OXY"/>
</dbReference>
<reference evidence="9" key="2">
    <citation type="submission" date="2025-08" db="UniProtKB">
        <authorList>
            <consortium name="RefSeq"/>
        </authorList>
    </citation>
    <scope>IDENTIFICATION</scope>
    <source>
        <tissue evidence="9">Leaf</tissue>
    </source>
</reference>
<evidence type="ECO:0000256" key="5">
    <source>
        <dbReference type="RuleBase" id="RU003682"/>
    </source>
</evidence>
<dbReference type="InterPro" id="IPR027443">
    <property type="entry name" value="IPNS-like_sf"/>
</dbReference>
<dbReference type="GO" id="GO:0016491">
    <property type="term" value="F:oxidoreductase activity"/>
    <property type="evidence" value="ECO:0007669"/>
    <property type="project" value="UniProtKB-KW"/>
</dbReference>
<dbReference type="RefSeq" id="XP_020091260.1">
    <property type="nucleotide sequence ID" value="XM_020235671.1"/>
</dbReference>
<dbReference type="InterPro" id="IPR005123">
    <property type="entry name" value="Oxoglu/Fe-dep_dioxygenase_dom"/>
</dbReference>
<feature type="region of interest" description="Disordered" evidence="6">
    <location>
        <begin position="1"/>
        <end position="62"/>
    </location>
</feature>
<organism evidence="8 9">
    <name type="scientific">Ananas comosus</name>
    <name type="common">Pineapple</name>
    <name type="synonym">Ananas ananas</name>
    <dbReference type="NCBI Taxonomy" id="4615"/>
    <lineage>
        <taxon>Eukaryota</taxon>
        <taxon>Viridiplantae</taxon>
        <taxon>Streptophyta</taxon>
        <taxon>Embryophyta</taxon>
        <taxon>Tracheophyta</taxon>
        <taxon>Spermatophyta</taxon>
        <taxon>Magnoliopsida</taxon>
        <taxon>Liliopsida</taxon>
        <taxon>Poales</taxon>
        <taxon>Bromeliaceae</taxon>
        <taxon>Bromelioideae</taxon>
        <taxon>Ananas</taxon>
    </lineage>
</organism>
<dbReference type="InterPro" id="IPR050295">
    <property type="entry name" value="Plant_2OG-oxidoreductases"/>
</dbReference>
<evidence type="ECO:0000256" key="3">
    <source>
        <dbReference type="ARBA" id="ARBA00023002"/>
    </source>
</evidence>
<evidence type="ECO:0000313" key="8">
    <source>
        <dbReference type="Proteomes" id="UP000515123"/>
    </source>
</evidence>
<dbReference type="Proteomes" id="UP000515123">
    <property type="component" value="Linkage group 6"/>
</dbReference>
<evidence type="ECO:0000256" key="1">
    <source>
        <dbReference type="ARBA" id="ARBA00008056"/>
    </source>
</evidence>
<dbReference type="Pfam" id="PF03171">
    <property type="entry name" value="2OG-FeII_Oxy"/>
    <property type="match status" value="1"/>
</dbReference>
<keyword evidence="3 5" id="KW-0560">Oxidoreductase</keyword>
<name>A0A6P5FD70_ANACO</name>
<dbReference type="Gene3D" id="2.60.120.330">
    <property type="entry name" value="B-lactam Antibiotic, Isopenicillin N Synthase, Chain"/>
    <property type="match status" value="1"/>
</dbReference>
<dbReference type="SUPFAM" id="SSF51197">
    <property type="entry name" value="Clavaminate synthase-like"/>
    <property type="match status" value="1"/>
</dbReference>
<evidence type="ECO:0000259" key="7">
    <source>
        <dbReference type="PROSITE" id="PS51471"/>
    </source>
</evidence>
<dbReference type="PANTHER" id="PTHR47991">
    <property type="entry name" value="OXOGLUTARATE/IRON-DEPENDENT DIOXYGENASE"/>
    <property type="match status" value="1"/>
</dbReference>
<protein>
    <submittedName>
        <fullName evidence="9">Protein SRG1-like isoform X1</fullName>
    </submittedName>
</protein>
<dbReference type="GeneID" id="109712219"/>
<feature type="compositionally biased region" description="Basic and acidic residues" evidence="6">
    <location>
        <begin position="18"/>
        <end position="35"/>
    </location>
</feature>
<keyword evidence="4 5" id="KW-0408">Iron</keyword>
<proteinExistence type="inferred from homology"/>
<gene>
    <name evidence="9" type="primary">LOC109712219</name>
</gene>
<keyword evidence="2 5" id="KW-0479">Metal-binding</keyword>
<evidence type="ECO:0000256" key="6">
    <source>
        <dbReference type="SAM" id="MobiDB-lite"/>
    </source>
</evidence>
<keyword evidence="8" id="KW-1185">Reference proteome</keyword>
<dbReference type="AlphaFoldDB" id="A0A6P5FD70"/>
<accession>A0A6P5FD70</accession>
<dbReference type="InterPro" id="IPR026992">
    <property type="entry name" value="DIOX_N"/>
</dbReference>
<dbReference type="GO" id="GO:0046872">
    <property type="term" value="F:metal ion binding"/>
    <property type="evidence" value="ECO:0007669"/>
    <property type="project" value="UniProtKB-KW"/>
</dbReference>
<evidence type="ECO:0000256" key="4">
    <source>
        <dbReference type="ARBA" id="ARBA00023004"/>
    </source>
</evidence>
<dbReference type="Gramene" id="Aco011531.1.mrna1">
    <property type="protein sequence ID" value="Aco011531.1.mrna1"/>
    <property type="gene ID" value="Aco011531.1.path1"/>
</dbReference>
<dbReference type="FunFam" id="2.60.120.330:FF:000018">
    <property type="entry name" value="2-oxoglutarate (2OG) and Fe(II)-dependent oxygenase superfamily protein"/>
    <property type="match status" value="1"/>
</dbReference>
<evidence type="ECO:0000313" key="9">
    <source>
        <dbReference type="RefSeq" id="XP_020091260.1"/>
    </source>
</evidence>
<dbReference type="PROSITE" id="PS51471">
    <property type="entry name" value="FE2OG_OXY"/>
    <property type="match status" value="1"/>
</dbReference>
<sequence>MGEETGRKHAVVQQLAADGRDPPSRYVAREEDRPIGDSSSPAPPRSGVPVVDLRRVSGSDGGDEADKLRAALRSWGLFLATGHEIPEALLDEVMNVSRAFFCLPIEEKQKYTNLIDGKEFKLEGYGNDRVASDDQILDWSDRLYLLVQPEGQRNLALWPETPASFREVLHEFTTQCKRVANHILRAMAELLELDEDYFVSQFDEKAITFARFNYYPQCSRPDLVFGIKPHSDGSVMTILLPDKDVGGLQVLRDGEWVDVPTIPHTLLVNLGDGMEIMSNGTFKSPVHRVVTNAGKERLSVAMFYALDPERELGPAAGLIDEERPRLYKTVKTKDYLAVLFETFAKGKRAIDWAKV</sequence>
<dbReference type="OrthoDB" id="288590at2759"/>
<comment type="similarity">
    <text evidence="1 5">Belongs to the iron/ascorbate-dependent oxidoreductase family.</text>
</comment>
<reference evidence="8" key="1">
    <citation type="journal article" date="2015" name="Nat. Genet.">
        <title>The pineapple genome and the evolution of CAM photosynthesis.</title>
        <authorList>
            <person name="Ming R."/>
            <person name="VanBuren R."/>
            <person name="Wai C.M."/>
            <person name="Tang H."/>
            <person name="Schatz M.C."/>
            <person name="Bowers J.E."/>
            <person name="Lyons E."/>
            <person name="Wang M.L."/>
            <person name="Chen J."/>
            <person name="Biggers E."/>
            <person name="Zhang J."/>
            <person name="Huang L."/>
            <person name="Zhang L."/>
            <person name="Miao W."/>
            <person name="Zhang J."/>
            <person name="Ye Z."/>
            <person name="Miao C."/>
            <person name="Lin Z."/>
            <person name="Wang H."/>
            <person name="Zhou H."/>
            <person name="Yim W.C."/>
            <person name="Priest H.D."/>
            <person name="Zheng C."/>
            <person name="Woodhouse M."/>
            <person name="Edger P.P."/>
            <person name="Guyot R."/>
            <person name="Guo H.B."/>
            <person name="Guo H."/>
            <person name="Zheng G."/>
            <person name="Singh R."/>
            <person name="Sharma A."/>
            <person name="Min X."/>
            <person name="Zheng Y."/>
            <person name="Lee H."/>
            <person name="Gurtowski J."/>
            <person name="Sedlazeck F.J."/>
            <person name="Harkess A."/>
            <person name="McKain M.R."/>
            <person name="Liao Z."/>
            <person name="Fang J."/>
            <person name="Liu J."/>
            <person name="Zhang X."/>
            <person name="Zhang Q."/>
            <person name="Hu W."/>
            <person name="Qin Y."/>
            <person name="Wang K."/>
            <person name="Chen L.Y."/>
            <person name="Shirley N."/>
            <person name="Lin Y.R."/>
            <person name="Liu L.Y."/>
            <person name="Hernandez A.G."/>
            <person name="Wright C.L."/>
            <person name="Bulone V."/>
            <person name="Tuskan G.A."/>
            <person name="Heath K."/>
            <person name="Zee F."/>
            <person name="Moore P.H."/>
            <person name="Sunkar R."/>
            <person name="Leebens-Mack J.H."/>
            <person name="Mockler T."/>
            <person name="Bennetzen J.L."/>
            <person name="Freeling M."/>
            <person name="Sankoff D."/>
            <person name="Paterson A.H."/>
            <person name="Zhu X."/>
            <person name="Yang X."/>
            <person name="Smith J.A."/>
            <person name="Cushman J.C."/>
            <person name="Paull R.E."/>
            <person name="Yu Q."/>
        </authorList>
    </citation>
    <scope>NUCLEOTIDE SEQUENCE [LARGE SCALE GENOMIC DNA]</scope>
    <source>
        <strain evidence="8">cv. F153</strain>
    </source>
</reference>
<dbReference type="Pfam" id="PF14226">
    <property type="entry name" value="DIOX_N"/>
    <property type="match status" value="1"/>
</dbReference>
<evidence type="ECO:0000256" key="2">
    <source>
        <dbReference type="ARBA" id="ARBA00022723"/>
    </source>
</evidence>